<comment type="subunit">
    <text evidence="10">Monomer.</text>
</comment>
<feature type="binding site" evidence="10">
    <location>
        <position position="392"/>
    </location>
    <ligand>
        <name>S-adenosyl-L-methionine</name>
        <dbReference type="ChEBI" id="CHEBI:59789"/>
    </ligand>
</feature>
<dbReference type="InterPro" id="IPR030382">
    <property type="entry name" value="MeTrfase_TRM5/TYW2"/>
</dbReference>
<comment type="subcellular location">
    <subcellularLocation>
        <location evidence="10">Mitochondrion matrix</location>
    </subcellularLocation>
    <subcellularLocation>
        <location evidence="10">Nucleus</location>
    </subcellularLocation>
    <subcellularLocation>
        <location evidence="10">Cytoplasm</location>
    </subcellularLocation>
    <text evidence="10">Predominantly in the mitochondria and in the nucleus.</text>
</comment>
<dbReference type="GO" id="GO:0052906">
    <property type="term" value="F:tRNA (guanine(37)-N1)-methyltransferase activity"/>
    <property type="evidence" value="ECO:0007669"/>
    <property type="project" value="UniProtKB-UniRule"/>
</dbReference>
<dbReference type="Gene3D" id="3.40.50.150">
    <property type="entry name" value="Vaccinia Virus protein VP39"/>
    <property type="match status" value="1"/>
</dbReference>
<dbReference type="GO" id="GO:0070901">
    <property type="term" value="P:mitochondrial tRNA methylation"/>
    <property type="evidence" value="ECO:0007669"/>
    <property type="project" value="TreeGrafter"/>
</dbReference>
<dbReference type="InterPro" id="IPR056743">
    <property type="entry name" value="TRM5-TYW2-like_MTfase"/>
</dbReference>
<evidence type="ECO:0000256" key="8">
    <source>
        <dbReference type="ARBA" id="ARBA00023242"/>
    </source>
</evidence>
<keyword evidence="3 10" id="KW-0489">Methyltransferase</keyword>
<dbReference type="InterPro" id="IPR056744">
    <property type="entry name" value="TRM5/TYW2-like_N"/>
</dbReference>
<dbReference type="EMBL" id="ML119669">
    <property type="protein sequence ID" value="RPA82806.1"/>
    <property type="molecule type" value="Genomic_DNA"/>
</dbReference>
<dbReference type="GO" id="GO:0005759">
    <property type="term" value="C:mitochondrial matrix"/>
    <property type="evidence" value="ECO:0007669"/>
    <property type="project" value="UniProtKB-SubCell"/>
</dbReference>
<keyword evidence="8 10" id="KW-0539">Nucleus</keyword>
<dbReference type="Proteomes" id="UP000275078">
    <property type="component" value="Unassembled WGS sequence"/>
</dbReference>
<feature type="binding site" evidence="10">
    <location>
        <begin position="293"/>
        <end position="294"/>
    </location>
    <ligand>
        <name>S-adenosyl-L-methionine</name>
        <dbReference type="ChEBI" id="CHEBI:59789"/>
    </ligand>
</feature>
<comment type="similarity">
    <text evidence="1">Belongs to the class I-like SAM-binding methyltransferase superfamily. TRM5/TYW2 family.</text>
</comment>
<proteinExistence type="inferred from homology"/>
<keyword evidence="2 10" id="KW-0963">Cytoplasm</keyword>
<keyword evidence="6 10" id="KW-0819">tRNA processing</keyword>
<evidence type="ECO:0000256" key="7">
    <source>
        <dbReference type="ARBA" id="ARBA00023128"/>
    </source>
</evidence>
<keyword evidence="13" id="KW-1185">Reference proteome</keyword>
<dbReference type="EC" id="2.1.1.228" evidence="10"/>
<evidence type="ECO:0000256" key="3">
    <source>
        <dbReference type="ARBA" id="ARBA00022603"/>
    </source>
</evidence>
<evidence type="ECO:0000256" key="9">
    <source>
        <dbReference type="ARBA" id="ARBA00047783"/>
    </source>
</evidence>
<dbReference type="HAMAP" id="MF_03152">
    <property type="entry name" value="TRM5"/>
    <property type="match status" value="1"/>
</dbReference>
<dbReference type="Pfam" id="PF25133">
    <property type="entry name" value="TYW2_N_2"/>
    <property type="match status" value="1"/>
</dbReference>
<evidence type="ECO:0000256" key="10">
    <source>
        <dbReference type="HAMAP-Rule" id="MF_03152"/>
    </source>
</evidence>
<keyword evidence="4 10" id="KW-0808">Transferase</keyword>
<comment type="similarity">
    <text evidence="10">Belongs to the TRM5 / TYW2 family.</text>
</comment>
<reference evidence="12 13" key="1">
    <citation type="journal article" date="2018" name="Nat. Ecol. Evol.">
        <title>Pezizomycetes genomes reveal the molecular basis of ectomycorrhizal truffle lifestyle.</title>
        <authorList>
            <person name="Murat C."/>
            <person name="Payen T."/>
            <person name="Noel B."/>
            <person name="Kuo A."/>
            <person name="Morin E."/>
            <person name="Chen J."/>
            <person name="Kohler A."/>
            <person name="Krizsan K."/>
            <person name="Balestrini R."/>
            <person name="Da Silva C."/>
            <person name="Montanini B."/>
            <person name="Hainaut M."/>
            <person name="Levati E."/>
            <person name="Barry K.W."/>
            <person name="Belfiori B."/>
            <person name="Cichocki N."/>
            <person name="Clum A."/>
            <person name="Dockter R.B."/>
            <person name="Fauchery L."/>
            <person name="Guy J."/>
            <person name="Iotti M."/>
            <person name="Le Tacon F."/>
            <person name="Lindquist E.A."/>
            <person name="Lipzen A."/>
            <person name="Malagnac F."/>
            <person name="Mello A."/>
            <person name="Molinier V."/>
            <person name="Miyauchi S."/>
            <person name="Poulain J."/>
            <person name="Riccioni C."/>
            <person name="Rubini A."/>
            <person name="Sitrit Y."/>
            <person name="Splivallo R."/>
            <person name="Traeger S."/>
            <person name="Wang M."/>
            <person name="Zifcakova L."/>
            <person name="Wipf D."/>
            <person name="Zambonelli A."/>
            <person name="Paolocci F."/>
            <person name="Nowrousian M."/>
            <person name="Ottonello S."/>
            <person name="Baldrian P."/>
            <person name="Spatafora J.W."/>
            <person name="Henrissat B."/>
            <person name="Nagy L.G."/>
            <person name="Aury J.M."/>
            <person name="Wincker P."/>
            <person name="Grigoriev I.V."/>
            <person name="Bonfante P."/>
            <person name="Martin F.M."/>
        </authorList>
    </citation>
    <scope>NUCLEOTIDE SEQUENCE [LARGE SCALE GENOMIC DNA]</scope>
    <source>
        <strain evidence="12 13">RN42</strain>
    </source>
</reference>
<feature type="binding site" evidence="10">
    <location>
        <position position="255"/>
    </location>
    <ligand>
        <name>S-adenosyl-L-methionine</name>
        <dbReference type="ChEBI" id="CHEBI:59789"/>
    </ligand>
</feature>
<protein>
    <recommendedName>
        <fullName evidence="10">tRNA (guanine(37)-N1)-methyltransferase</fullName>
        <ecNumber evidence="10">2.1.1.228</ecNumber>
    </recommendedName>
    <alternativeName>
        <fullName evidence="10">M1G-methyltransferase</fullName>
    </alternativeName>
    <alternativeName>
        <fullName evidence="10">tRNA [GM37] methyltransferase</fullName>
    </alternativeName>
    <alternativeName>
        <fullName evidence="10">tRNA methyltransferase 5</fullName>
    </alternativeName>
</protein>
<dbReference type="STRING" id="1160509.A0A3N4IBH3"/>
<dbReference type="GO" id="GO:0002939">
    <property type="term" value="P:tRNA N1-guanine methylation"/>
    <property type="evidence" value="ECO:0007669"/>
    <property type="project" value="TreeGrafter"/>
</dbReference>
<dbReference type="AlphaFoldDB" id="A0A3N4IBH3"/>
<evidence type="ECO:0000256" key="6">
    <source>
        <dbReference type="ARBA" id="ARBA00022694"/>
    </source>
</evidence>
<dbReference type="InterPro" id="IPR025792">
    <property type="entry name" value="tRNA_Gua_MeTrfase_euk"/>
</dbReference>
<name>A0A3N4IBH3_ASCIM</name>
<evidence type="ECO:0000313" key="12">
    <source>
        <dbReference type="EMBL" id="RPA82806.1"/>
    </source>
</evidence>
<dbReference type="InterPro" id="IPR029063">
    <property type="entry name" value="SAM-dependent_MTases_sf"/>
</dbReference>
<evidence type="ECO:0000313" key="13">
    <source>
        <dbReference type="Proteomes" id="UP000275078"/>
    </source>
</evidence>
<evidence type="ECO:0000256" key="5">
    <source>
        <dbReference type="ARBA" id="ARBA00022691"/>
    </source>
</evidence>
<accession>A0A3N4IBH3</accession>
<keyword evidence="5 10" id="KW-0949">S-adenosyl-L-methionine</keyword>
<gene>
    <name evidence="10" type="primary">TRM5</name>
    <name evidence="12" type="ORF">BJ508DRAFT_413968</name>
</gene>
<dbReference type="Pfam" id="PF02475">
    <property type="entry name" value="TRM5-TYW2_MTfase"/>
    <property type="match status" value="1"/>
</dbReference>
<feature type="binding site" evidence="10">
    <location>
        <begin position="321"/>
        <end position="322"/>
    </location>
    <ligand>
        <name>S-adenosyl-L-methionine</name>
        <dbReference type="ChEBI" id="CHEBI:59789"/>
    </ligand>
</feature>
<evidence type="ECO:0000256" key="1">
    <source>
        <dbReference type="ARBA" id="ARBA00009775"/>
    </source>
</evidence>
<comment type="function">
    <text evidence="10">Specifically methylates the N1 position of guanosine-37 in various cytoplasmic and mitochondrial tRNAs. Methylation is not dependent on the nature of the nucleoside 5' of the target nucleoside. This is the first step in the biosynthesis of wybutosine (yW), a modified base adjacent to the anticodon of tRNAs and required for accurate decoding.</text>
</comment>
<dbReference type="PANTHER" id="PTHR23245">
    <property type="entry name" value="TRNA METHYLTRANSFERASE"/>
    <property type="match status" value="1"/>
</dbReference>
<dbReference type="SUPFAM" id="SSF53335">
    <property type="entry name" value="S-adenosyl-L-methionine-dependent methyltransferases"/>
    <property type="match status" value="1"/>
</dbReference>
<evidence type="ECO:0000259" key="11">
    <source>
        <dbReference type="PROSITE" id="PS51684"/>
    </source>
</evidence>
<keyword evidence="7 10" id="KW-0496">Mitochondrion</keyword>
<dbReference type="OrthoDB" id="408788at2759"/>
<feature type="domain" description="SAM-dependent methyltransferase TRM5/TYW2-type" evidence="11">
    <location>
        <begin position="163"/>
        <end position="484"/>
    </location>
</feature>
<dbReference type="Gene3D" id="3.30.300.110">
    <property type="entry name" value="Met-10+ protein-like domains"/>
    <property type="match status" value="1"/>
</dbReference>
<evidence type="ECO:0000256" key="2">
    <source>
        <dbReference type="ARBA" id="ARBA00022490"/>
    </source>
</evidence>
<dbReference type="PANTHER" id="PTHR23245:SF36">
    <property type="entry name" value="TRNA (GUANINE(37)-N1)-METHYLTRANSFERASE"/>
    <property type="match status" value="1"/>
</dbReference>
<comment type="catalytic activity">
    <reaction evidence="9 10">
        <text>guanosine(37) in tRNA + S-adenosyl-L-methionine = N(1)-methylguanosine(37) in tRNA + S-adenosyl-L-homocysteine + H(+)</text>
        <dbReference type="Rhea" id="RHEA:36899"/>
        <dbReference type="Rhea" id="RHEA-COMP:10145"/>
        <dbReference type="Rhea" id="RHEA-COMP:10147"/>
        <dbReference type="ChEBI" id="CHEBI:15378"/>
        <dbReference type="ChEBI" id="CHEBI:57856"/>
        <dbReference type="ChEBI" id="CHEBI:59789"/>
        <dbReference type="ChEBI" id="CHEBI:73542"/>
        <dbReference type="ChEBI" id="CHEBI:74269"/>
        <dbReference type="EC" id="2.1.1.228"/>
    </reaction>
</comment>
<dbReference type="FunFam" id="3.30.300.110:FF:000001">
    <property type="entry name" value="tRNA (guanine(37)-N1)-methyltransferase"/>
    <property type="match status" value="1"/>
</dbReference>
<dbReference type="PROSITE" id="PS51684">
    <property type="entry name" value="SAM_MT_TRM5_TYW2"/>
    <property type="match status" value="1"/>
</dbReference>
<dbReference type="GO" id="GO:0005634">
    <property type="term" value="C:nucleus"/>
    <property type="evidence" value="ECO:0007669"/>
    <property type="project" value="UniProtKB-SubCell"/>
</dbReference>
<evidence type="ECO:0000256" key="4">
    <source>
        <dbReference type="ARBA" id="ARBA00022679"/>
    </source>
</evidence>
<organism evidence="12 13">
    <name type="scientific">Ascobolus immersus RN42</name>
    <dbReference type="NCBI Taxonomy" id="1160509"/>
    <lineage>
        <taxon>Eukaryota</taxon>
        <taxon>Fungi</taxon>
        <taxon>Dikarya</taxon>
        <taxon>Ascomycota</taxon>
        <taxon>Pezizomycotina</taxon>
        <taxon>Pezizomycetes</taxon>
        <taxon>Pezizales</taxon>
        <taxon>Ascobolaceae</taxon>
        <taxon>Ascobolus</taxon>
    </lineage>
</organism>
<sequence>MSAEELDLQVDSHSAPQINKTPERLAAEHMYRNFYPPLARGMRVLDRSVFKKSVPMTAAKILDLRMMGEIRKNCKSDWFNPPFQVKLQRMIEDEQGRKSLLLKPDAKKDDLSTVSEAMRGYIEKKVLELTDYTLELDYDAWNYAEIIAAILPEELSDELPQGFTRTGHIAHLNLREQYQPYKKIIGEILLDKNRAHIRTVISKLDMVGVASKFRTFPMEVLAGDEDTQVEVHELDCTYSFDFRDVYWNSRLEHEHRRIVDKCQPGEAVCDVMAGVGPFAMPLGKKRVITWANDLNPESYKALLGNIQTNKVQPFVFASNDDGALHIRQSVRKLYKLAHSPSNRIAIPLSAKAAKQARRAEIVAWEGQKPAPEPTPVPGYIPVPETFSHFIMNLPDSAITFLGAFIGSHYKMEHLFTPHTQAELPFVHVYCFQRPVDDEQDLKDIAERCSKYLQFNLDPSAIDLHYVRLVAPNKRMYCASFRLPKEVAFADPASVIQESDFTPEQREELERLIRWEIIQ</sequence>